<dbReference type="eggNOG" id="KOG0627">
    <property type="taxonomic scope" value="Eukaryota"/>
</dbReference>
<dbReference type="PANTHER" id="PTHR10015">
    <property type="entry name" value="HEAT SHOCK TRANSCRIPTION FACTOR"/>
    <property type="match status" value="1"/>
</dbReference>
<dbReference type="SUPFAM" id="SSF46785">
    <property type="entry name" value="Winged helix' DNA-binding domain"/>
    <property type="match status" value="1"/>
</dbReference>
<dbReference type="PANTHER" id="PTHR10015:SF427">
    <property type="entry name" value="HEAT SHOCK FACTOR PROTEIN"/>
    <property type="match status" value="1"/>
</dbReference>
<dbReference type="InterPro" id="IPR036388">
    <property type="entry name" value="WH-like_DNA-bd_sf"/>
</dbReference>
<feature type="compositionally biased region" description="Low complexity" evidence="5">
    <location>
        <begin position="232"/>
        <end position="248"/>
    </location>
</feature>
<keyword evidence="2" id="KW-0238">DNA-binding</keyword>
<reference evidence="7 8" key="1">
    <citation type="submission" date="2012-04" db="EMBL/GenBank/DDBJ databases">
        <title>The Genome Sequence of Saprolegnia declina VS20.</title>
        <authorList>
            <consortium name="The Broad Institute Genome Sequencing Platform"/>
            <person name="Russ C."/>
            <person name="Nusbaum C."/>
            <person name="Tyler B."/>
            <person name="van West P."/>
            <person name="Dieguez-Uribeondo J."/>
            <person name="de Bruijn I."/>
            <person name="Tripathy S."/>
            <person name="Jiang R."/>
            <person name="Young S.K."/>
            <person name="Zeng Q."/>
            <person name="Gargeya S."/>
            <person name="Fitzgerald M."/>
            <person name="Haas B."/>
            <person name="Abouelleil A."/>
            <person name="Alvarado L."/>
            <person name="Arachchi H.M."/>
            <person name="Berlin A."/>
            <person name="Chapman S.B."/>
            <person name="Goldberg J."/>
            <person name="Griggs A."/>
            <person name="Gujja S."/>
            <person name="Hansen M."/>
            <person name="Howarth C."/>
            <person name="Imamovic A."/>
            <person name="Larimer J."/>
            <person name="McCowen C."/>
            <person name="Montmayeur A."/>
            <person name="Murphy C."/>
            <person name="Neiman D."/>
            <person name="Pearson M."/>
            <person name="Priest M."/>
            <person name="Roberts A."/>
            <person name="Saif S."/>
            <person name="Shea T."/>
            <person name="Sisk P."/>
            <person name="Sykes S."/>
            <person name="Wortman J."/>
            <person name="Nusbaum C."/>
            <person name="Birren B."/>
        </authorList>
    </citation>
    <scope>NUCLEOTIDE SEQUENCE [LARGE SCALE GENOMIC DNA]</scope>
    <source>
        <strain evidence="7 8">VS20</strain>
    </source>
</reference>
<dbReference type="STRING" id="1156394.T0PYJ3"/>
<sequence length="302" mass="33387">MHGQFGRSMPPAKETKAAVSAFIMKLETVVNDPSTDDIITWKRNPDGSLYEPNCLVVLDKTRFSEDIMPQYFRGSKYCSFIRQLNAYDFSHVGVVNGTDPPMFTHPYFQKDNPSLLHKIERRKQDKRTRATAPQEDTKVVKKVDSSQSACVDYYKESLVHAVTAIRDMLQAAELAGMGYVVVEYAKTFLATQGIIVLSDDDVLYHLETLTKTSASYATTTPSHHEAPMTPASNASTDSVSSGSSSPHSMNPAHMIDPLAALLPSHHDPLPPSSHHDPLTALDFAILDEINVDELGDLLTDHL</sequence>
<evidence type="ECO:0000256" key="1">
    <source>
        <dbReference type="ARBA" id="ARBA00004123"/>
    </source>
</evidence>
<dbReference type="GO" id="GO:0005634">
    <property type="term" value="C:nucleus"/>
    <property type="evidence" value="ECO:0007669"/>
    <property type="project" value="UniProtKB-SubCell"/>
</dbReference>
<dbReference type="GO" id="GO:0043565">
    <property type="term" value="F:sequence-specific DNA binding"/>
    <property type="evidence" value="ECO:0007669"/>
    <property type="project" value="InterPro"/>
</dbReference>
<comment type="subcellular location">
    <subcellularLocation>
        <location evidence="1">Nucleus</location>
    </subcellularLocation>
</comment>
<accession>T0PYJ3</accession>
<evidence type="ECO:0000313" key="7">
    <source>
        <dbReference type="EMBL" id="EQC30619.1"/>
    </source>
</evidence>
<keyword evidence="8" id="KW-1185">Reference proteome</keyword>
<dbReference type="InterPro" id="IPR036390">
    <property type="entry name" value="WH_DNA-bd_sf"/>
</dbReference>
<dbReference type="SMART" id="SM00415">
    <property type="entry name" value="HSF"/>
    <property type="match status" value="1"/>
</dbReference>
<dbReference type="Gene3D" id="1.10.10.10">
    <property type="entry name" value="Winged helix-like DNA-binding domain superfamily/Winged helix DNA-binding domain"/>
    <property type="match status" value="1"/>
</dbReference>
<dbReference type="OrthoDB" id="77161at2759"/>
<gene>
    <name evidence="7" type="ORF">SDRG_11674</name>
</gene>
<dbReference type="AlphaFoldDB" id="T0PYJ3"/>
<dbReference type="InterPro" id="IPR000232">
    <property type="entry name" value="HSF_DNA-bd"/>
</dbReference>
<evidence type="ECO:0000259" key="6">
    <source>
        <dbReference type="SMART" id="SM00415"/>
    </source>
</evidence>
<evidence type="ECO:0000256" key="2">
    <source>
        <dbReference type="ARBA" id="ARBA00023125"/>
    </source>
</evidence>
<organism evidence="7 8">
    <name type="scientific">Saprolegnia diclina (strain VS20)</name>
    <dbReference type="NCBI Taxonomy" id="1156394"/>
    <lineage>
        <taxon>Eukaryota</taxon>
        <taxon>Sar</taxon>
        <taxon>Stramenopiles</taxon>
        <taxon>Oomycota</taxon>
        <taxon>Saprolegniomycetes</taxon>
        <taxon>Saprolegniales</taxon>
        <taxon>Saprolegniaceae</taxon>
        <taxon>Saprolegnia</taxon>
    </lineage>
</organism>
<proteinExistence type="inferred from homology"/>
<dbReference type="OMA" id="AFIMKLE"/>
<name>T0PYJ3_SAPDV</name>
<evidence type="ECO:0000256" key="5">
    <source>
        <dbReference type="SAM" id="MobiDB-lite"/>
    </source>
</evidence>
<protein>
    <recommendedName>
        <fullName evidence="6">HSF-type DNA-binding domain-containing protein</fullName>
    </recommendedName>
</protein>
<feature type="region of interest" description="Disordered" evidence="5">
    <location>
        <begin position="216"/>
        <end position="250"/>
    </location>
</feature>
<evidence type="ECO:0000256" key="3">
    <source>
        <dbReference type="ARBA" id="ARBA00023242"/>
    </source>
</evidence>
<dbReference type="RefSeq" id="XP_008615945.1">
    <property type="nucleotide sequence ID" value="XM_008617723.1"/>
</dbReference>
<dbReference type="VEuPathDB" id="FungiDB:SDRG_11674"/>
<evidence type="ECO:0000256" key="4">
    <source>
        <dbReference type="RuleBase" id="RU004020"/>
    </source>
</evidence>
<comment type="similarity">
    <text evidence="4">Belongs to the HSF family.</text>
</comment>
<dbReference type="EMBL" id="JH767174">
    <property type="protein sequence ID" value="EQC30619.1"/>
    <property type="molecule type" value="Genomic_DNA"/>
</dbReference>
<keyword evidence="3" id="KW-0539">Nucleus</keyword>
<dbReference type="GeneID" id="19952401"/>
<feature type="domain" description="HSF-type DNA-binding" evidence="6">
    <location>
        <begin position="18"/>
        <end position="122"/>
    </location>
</feature>
<dbReference type="Pfam" id="PF00447">
    <property type="entry name" value="HSF_DNA-bind"/>
    <property type="match status" value="1"/>
</dbReference>
<evidence type="ECO:0000313" key="8">
    <source>
        <dbReference type="Proteomes" id="UP000030762"/>
    </source>
</evidence>
<dbReference type="Proteomes" id="UP000030762">
    <property type="component" value="Unassembled WGS sequence"/>
</dbReference>
<dbReference type="InParanoid" id="T0PYJ3"/>
<dbReference type="GO" id="GO:0003700">
    <property type="term" value="F:DNA-binding transcription factor activity"/>
    <property type="evidence" value="ECO:0007669"/>
    <property type="project" value="InterPro"/>
</dbReference>